<reference evidence="2" key="1">
    <citation type="submission" date="2023-03" db="EMBL/GenBank/DDBJ databases">
        <title>Massive genome expansion in bonnet fungi (Mycena s.s.) driven by repeated elements and novel gene families across ecological guilds.</title>
        <authorList>
            <consortium name="Lawrence Berkeley National Laboratory"/>
            <person name="Harder C.B."/>
            <person name="Miyauchi S."/>
            <person name="Viragh M."/>
            <person name="Kuo A."/>
            <person name="Thoen E."/>
            <person name="Andreopoulos B."/>
            <person name="Lu D."/>
            <person name="Skrede I."/>
            <person name="Drula E."/>
            <person name="Henrissat B."/>
            <person name="Morin E."/>
            <person name="Kohler A."/>
            <person name="Barry K."/>
            <person name="LaButti K."/>
            <person name="Morin E."/>
            <person name="Salamov A."/>
            <person name="Lipzen A."/>
            <person name="Mereny Z."/>
            <person name="Hegedus B."/>
            <person name="Baldrian P."/>
            <person name="Stursova M."/>
            <person name="Weitz H."/>
            <person name="Taylor A."/>
            <person name="Grigoriev I.V."/>
            <person name="Nagy L.G."/>
            <person name="Martin F."/>
            <person name="Kauserud H."/>
        </authorList>
    </citation>
    <scope>NUCLEOTIDE SEQUENCE</scope>
    <source>
        <strain evidence="2">CBHHK188m</strain>
    </source>
</reference>
<protein>
    <submittedName>
        <fullName evidence="2">Uncharacterized protein</fullName>
    </submittedName>
</protein>
<feature type="compositionally biased region" description="Low complexity" evidence="1">
    <location>
        <begin position="35"/>
        <end position="79"/>
    </location>
</feature>
<organism evidence="2 3">
    <name type="scientific">Mycena maculata</name>
    <dbReference type="NCBI Taxonomy" id="230809"/>
    <lineage>
        <taxon>Eukaryota</taxon>
        <taxon>Fungi</taxon>
        <taxon>Dikarya</taxon>
        <taxon>Basidiomycota</taxon>
        <taxon>Agaricomycotina</taxon>
        <taxon>Agaricomycetes</taxon>
        <taxon>Agaricomycetidae</taxon>
        <taxon>Agaricales</taxon>
        <taxon>Marasmiineae</taxon>
        <taxon>Mycenaceae</taxon>
        <taxon>Mycena</taxon>
    </lineage>
</organism>
<evidence type="ECO:0000313" key="3">
    <source>
        <dbReference type="Proteomes" id="UP001215280"/>
    </source>
</evidence>
<evidence type="ECO:0000313" key="2">
    <source>
        <dbReference type="EMBL" id="KAJ7736963.1"/>
    </source>
</evidence>
<dbReference type="Proteomes" id="UP001215280">
    <property type="component" value="Unassembled WGS sequence"/>
</dbReference>
<feature type="region of interest" description="Disordered" evidence="1">
    <location>
        <begin position="35"/>
        <end position="82"/>
    </location>
</feature>
<keyword evidence="3" id="KW-1185">Reference proteome</keyword>
<comment type="caution">
    <text evidence="2">The sequence shown here is derived from an EMBL/GenBank/DDBJ whole genome shotgun (WGS) entry which is preliminary data.</text>
</comment>
<name>A0AAD7MX87_9AGAR</name>
<dbReference type="EMBL" id="JARJLG010000146">
    <property type="protein sequence ID" value="KAJ7736963.1"/>
    <property type="molecule type" value="Genomic_DNA"/>
</dbReference>
<evidence type="ECO:0000256" key="1">
    <source>
        <dbReference type="SAM" id="MobiDB-lite"/>
    </source>
</evidence>
<sequence>MTTGYPSAAWCGHQSVEGCIQEWQQHCAIGVHPHPAAPAAQTTRSVVSSSEHSASHSASTARSDSASTPSGSSAVSPGTRGTSTAVARSLLVVVGSERAAVSTPAGTQTPRTDTGRLVKGKLQEDLKRFCMPNLPSRHVAGWSSSRNEDRSLGSVSSMLSVTASATDPVPRPARYYAIWGGGKVFADRYICDFFRGVNSEEARAAFRREEERGATAQMLSTKRHAEAEAYSWGAIWI</sequence>
<accession>A0AAD7MX87</accession>
<proteinExistence type="predicted"/>
<dbReference type="AlphaFoldDB" id="A0AAD7MX87"/>
<gene>
    <name evidence="2" type="ORF">DFH07DRAFT_779500</name>
</gene>